<gene>
    <name evidence="1" type="ORF">K9U37_01805</name>
</gene>
<evidence type="ECO:0000313" key="1">
    <source>
        <dbReference type="EMBL" id="MCI4673759.1"/>
    </source>
</evidence>
<name>A0ABS9YSF7_9MYCO</name>
<evidence type="ECO:0000313" key="2">
    <source>
        <dbReference type="Proteomes" id="UP001139068"/>
    </source>
</evidence>
<dbReference type="EMBL" id="JAIVFL010000001">
    <property type="protein sequence ID" value="MCI4673759.1"/>
    <property type="molecule type" value="Genomic_DNA"/>
</dbReference>
<sequence>MHLAYVNATSNCATATDGCTANLASNRGWTSVATLTNGRWNFTVTKPDGVVCDDGSYAPVSIAYSVDAATLAGTVTADSNGDCPGGQVTRAPFRLQKIG</sequence>
<dbReference type="Proteomes" id="UP001139068">
    <property type="component" value="Unassembled WGS sequence"/>
</dbReference>
<comment type="caution">
    <text evidence="1">The sequence shown here is derived from an EMBL/GenBank/DDBJ whole genome shotgun (WGS) entry which is preliminary data.</text>
</comment>
<accession>A0ABS9YSF7</accession>
<dbReference type="RefSeq" id="WP_243070265.1">
    <property type="nucleotide sequence ID" value="NZ_JAIVFL010000001.1"/>
</dbReference>
<keyword evidence="2" id="KW-1185">Reference proteome</keyword>
<proteinExistence type="predicted"/>
<organism evidence="1 2">
    <name type="scientific">Candidatus Mycolicibacterium alkanivorans</name>
    <dbReference type="NCBI Taxonomy" id="2954114"/>
    <lineage>
        <taxon>Bacteria</taxon>
        <taxon>Bacillati</taxon>
        <taxon>Actinomycetota</taxon>
        <taxon>Actinomycetes</taxon>
        <taxon>Mycobacteriales</taxon>
        <taxon>Mycobacteriaceae</taxon>
        <taxon>Mycolicibacterium</taxon>
    </lineage>
</organism>
<reference evidence="1" key="1">
    <citation type="journal article" date="2022" name="ISME J.">
        <title>Identification of active gaseous-alkane degraders at natural gas seeps.</title>
        <authorList>
            <person name="Farhan Ul Haque M."/>
            <person name="Hernandez M."/>
            <person name="Crombie A.T."/>
            <person name="Murrell J.C."/>
        </authorList>
    </citation>
    <scope>NUCLEOTIDE SEQUENCE</scope>
    <source>
        <strain evidence="1">ANDR5</strain>
    </source>
</reference>
<protein>
    <submittedName>
        <fullName evidence="1">Uncharacterized protein</fullName>
    </submittedName>
</protein>